<dbReference type="AlphaFoldDB" id="A0A6S7BLS7"/>
<sequence>MTTPAERTKAVIETRRFLQMLASDDSLTDPSKIREAAMRLLRHYPLDVDLAVSAAAFPNVWLSPEASQPRSAVGVDRKTRHRF</sequence>
<evidence type="ECO:0000313" key="2">
    <source>
        <dbReference type="Proteomes" id="UP000494365"/>
    </source>
</evidence>
<name>A0A6S7BLS7_9BURK</name>
<proteinExistence type="predicted"/>
<dbReference type="RefSeq" id="WP_175151327.1">
    <property type="nucleotide sequence ID" value="NZ_CADIKK010000019.1"/>
</dbReference>
<keyword evidence="2" id="KW-1185">Reference proteome</keyword>
<protein>
    <submittedName>
        <fullName evidence="1">Uncharacterized protein</fullName>
    </submittedName>
</protein>
<dbReference type="Proteomes" id="UP000494365">
    <property type="component" value="Unassembled WGS sequence"/>
</dbReference>
<evidence type="ECO:0000313" key="1">
    <source>
        <dbReference type="EMBL" id="CAB3795556.1"/>
    </source>
</evidence>
<dbReference type="InterPro" id="IPR049723">
    <property type="entry name" value="BPSL0761-like"/>
</dbReference>
<dbReference type="EMBL" id="CADIKK010000019">
    <property type="protein sequence ID" value="CAB3795556.1"/>
    <property type="molecule type" value="Genomic_DNA"/>
</dbReference>
<gene>
    <name evidence="1" type="ORF">LMG28614_04199</name>
</gene>
<accession>A0A6S7BLS7</accession>
<dbReference type="NCBIfam" id="NF041728">
    <property type="entry name" value="BPSL0761_fam"/>
    <property type="match status" value="1"/>
</dbReference>
<reference evidence="1 2" key="1">
    <citation type="submission" date="2020-04" db="EMBL/GenBank/DDBJ databases">
        <authorList>
            <person name="De Canck E."/>
        </authorList>
    </citation>
    <scope>NUCLEOTIDE SEQUENCE [LARGE SCALE GENOMIC DNA]</scope>
    <source>
        <strain evidence="1 2">LMG 28614</strain>
    </source>
</reference>
<organism evidence="1 2">
    <name type="scientific">Paraburkholderia ultramafica</name>
    <dbReference type="NCBI Taxonomy" id="1544867"/>
    <lineage>
        <taxon>Bacteria</taxon>
        <taxon>Pseudomonadati</taxon>
        <taxon>Pseudomonadota</taxon>
        <taxon>Betaproteobacteria</taxon>
        <taxon>Burkholderiales</taxon>
        <taxon>Burkholderiaceae</taxon>
        <taxon>Paraburkholderia</taxon>
    </lineage>
</organism>